<sequence>MYNGSAVSIVGRNAILDAVREMPLSE</sequence>
<evidence type="ECO:0000313" key="2">
    <source>
        <dbReference type="Proteomes" id="UP000593574"/>
    </source>
</evidence>
<organism evidence="1 2">
    <name type="scientific">Gossypium laxum</name>
    <dbReference type="NCBI Taxonomy" id="34288"/>
    <lineage>
        <taxon>Eukaryota</taxon>
        <taxon>Viridiplantae</taxon>
        <taxon>Streptophyta</taxon>
        <taxon>Embryophyta</taxon>
        <taxon>Tracheophyta</taxon>
        <taxon>Spermatophyta</taxon>
        <taxon>Magnoliopsida</taxon>
        <taxon>eudicotyledons</taxon>
        <taxon>Gunneridae</taxon>
        <taxon>Pentapetalae</taxon>
        <taxon>rosids</taxon>
        <taxon>malvids</taxon>
        <taxon>Malvales</taxon>
        <taxon>Malvaceae</taxon>
        <taxon>Malvoideae</taxon>
        <taxon>Gossypium</taxon>
    </lineage>
</organism>
<proteinExistence type="predicted"/>
<dbReference type="EMBL" id="JABEZV010000007">
    <property type="protein sequence ID" value="MBA0715993.1"/>
    <property type="molecule type" value="Genomic_DNA"/>
</dbReference>
<dbReference type="AlphaFoldDB" id="A0A7J8ZW19"/>
<name>A0A7J8ZW19_9ROSI</name>
<evidence type="ECO:0000313" key="1">
    <source>
        <dbReference type="EMBL" id="MBA0715993.1"/>
    </source>
</evidence>
<reference evidence="1 2" key="1">
    <citation type="journal article" date="2019" name="Genome Biol. Evol.">
        <title>Insights into the evolution of the New World diploid cottons (Gossypium, subgenus Houzingenia) based on genome sequencing.</title>
        <authorList>
            <person name="Grover C.E."/>
            <person name="Arick M.A. 2nd"/>
            <person name="Thrash A."/>
            <person name="Conover J.L."/>
            <person name="Sanders W.S."/>
            <person name="Peterson D.G."/>
            <person name="Frelichowski J.E."/>
            <person name="Scheffler J.A."/>
            <person name="Scheffler B.E."/>
            <person name="Wendel J.F."/>
        </authorList>
    </citation>
    <scope>NUCLEOTIDE SEQUENCE [LARGE SCALE GENOMIC DNA]</scope>
    <source>
        <strain evidence="1">4</strain>
        <tissue evidence="1">Leaf</tissue>
    </source>
</reference>
<accession>A0A7J8ZW19</accession>
<protein>
    <submittedName>
        <fullName evidence="1">Uncharacterized protein</fullName>
    </submittedName>
</protein>
<comment type="caution">
    <text evidence="1">The sequence shown here is derived from an EMBL/GenBank/DDBJ whole genome shotgun (WGS) entry which is preliminary data.</text>
</comment>
<keyword evidence="2" id="KW-1185">Reference proteome</keyword>
<feature type="non-terminal residue" evidence="1">
    <location>
        <position position="26"/>
    </location>
</feature>
<dbReference type="Proteomes" id="UP000593574">
    <property type="component" value="Unassembled WGS sequence"/>
</dbReference>
<gene>
    <name evidence="1" type="ORF">Golax_014863</name>
</gene>